<keyword evidence="2" id="KW-0255">Endonuclease</keyword>
<evidence type="ECO:0000313" key="6">
    <source>
        <dbReference type="Proteomes" id="UP000283530"/>
    </source>
</evidence>
<dbReference type="InterPro" id="IPR002071">
    <property type="entry name" value="Thermonucl_AS"/>
</dbReference>
<reference evidence="5 6" key="1">
    <citation type="journal article" date="2019" name="Nat. Plants">
        <title>Stout camphor tree genome fills gaps in understanding of flowering plant genome evolution.</title>
        <authorList>
            <person name="Chaw S.M."/>
            <person name="Liu Y.C."/>
            <person name="Wu Y.W."/>
            <person name="Wang H.Y."/>
            <person name="Lin C.I."/>
            <person name="Wu C.S."/>
            <person name="Ke H.M."/>
            <person name="Chang L.Y."/>
            <person name="Hsu C.Y."/>
            <person name="Yang H.T."/>
            <person name="Sudianto E."/>
            <person name="Hsu M.H."/>
            <person name="Wu K.P."/>
            <person name="Wang L.N."/>
            <person name="Leebens-Mack J.H."/>
            <person name="Tsai I.J."/>
        </authorList>
    </citation>
    <scope>NUCLEOTIDE SEQUENCE [LARGE SCALE GENOMIC DNA]</scope>
    <source>
        <strain evidence="6">cv. Chaw 1501</strain>
        <tissue evidence="5">Young leaves</tissue>
    </source>
</reference>
<name>A0A3S3N5L1_9MAGN</name>
<dbReference type="OrthoDB" id="430293at2759"/>
<feature type="domain" description="TNase-like" evidence="4">
    <location>
        <begin position="145"/>
        <end position="322"/>
    </location>
</feature>
<dbReference type="SUPFAM" id="SSF50199">
    <property type="entry name" value="Staphylococcal nuclease"/>
    <property type="match status" value="1"/>
</dbReference>
<organism evidence="5 6">
    <name type="scientific">Cinnamomum micranthum f. kanehirae</name>
    <dbReference type="NCBI Taxonomy" id="337451"/>
    <lineage>
        <taxon>Eukaryota</taxon>
        <taxon>Viridiplantae</taxon>
        <taxon>Streptophyta</taxon>
        <taxon>Embryophyta</taxon>
        <taxon>Tracheophyta</taxon>
        <taxon>Spermatophyta</taxon>
        <taxon>Magnoliopsida</taxon>
        <taxon>Magnoliidae</taxon>
        <taxon>Laurales</taxon>
        <taxon>Lauraceae</taxon>
        <taxon>Cinnamomum</taxon>
    </lineage>
</organism>
<dbReference type="PANTHER" id="PTHR12302:SF3">
    <property type="entry name" value="SERINE_THREONINE-PROTEIN KINASE 31"/>
    <property type="match status" value="1"/>
</dbReference>
<dbReference type="Gene3D" id="2.40.50.90">
    <property type="match status" value="1"/>
</dbReference>
<keyword evidence="3" id="KW-0378">Hydrolase</keyword>
<evidence type="ECO:0000256" key="3">
    <source>
        <dbReference type="ARBA" id="ARBA00022801"/>
    </source>
</evidence>
<dbReference type="Pfam" id="PF00565">
    <property type="entry name" value="SNase"/>
    <property type="match status" value="1"/>
</dbReference>
<evidence type="ECO:0000259" key="4">
    <source>
        <dbReference type="PROSITE" id="PS50830"/>
    </source>
</evidence>
<accession>A0A3S3N5L1</accession>
<dbReference type="PROSITE" id="PS01284">
    <property type="entry name" value="TNASE_2"/>
    <property type="match status" value="1"/>
</dbReference>
<dbReference type="Proteomes" id="UP000283530">
    <property type="component" value="Unassembled WGS sequence"/>
</dbReference>
<dbReference type="GO" id="GO:0003676">
    <property type="term" value="F:nucleic acid binding"/>
    <property type="evidence" value="ECO:0007669"/>
    <property type="project" value="InterPro"/>
</dbReference>
<dbReference type="GO" id="GO:0004519">
    <property type="term" value="F:endonuclease activity"/>
    <property type="evidence" value="ECO:0007669"/>
    <property type="project" value="UniProtKB-KW"/>
</dbReference>
<keyword evidence="6" id="KW-1185">Reference proteome</keyword>
<dbReference type="STRING" id="337451.A0A3S3N5L1"/>
<dbReference type="GO" id="GO:0005737">
    <property type="term" value="C:cytoplasm"/>
    <property type="evidence" value="ECO:0007669"/>
    <property type="project" value="TreeGrafter"/>
</dbReference>
<proteinExistence type="predicted"/>
<dbReference type="AlphaFoldDB" id="A0A3S3N5L1"/>
<comment type="caution">
    <text evidence="5">The sequence shown here is derived from an EMBL/GenBank/DDBJ whole genome shotgun (WGS) entry which is preliminary data.</text>
</comment>
<keyword evidence="1" id="KW-0540">Nuclease</keyword>
<evidence type="ECO:0000256" key="1">
    <source>
        <dbReference type="ARBA" id="ARBA00022722"/>
    </source>
</evidence>
<evidence type="ECO:0000313" key="5">
    <source>
        <dbReference type="EMBL" id="RWR81261.1"/>
    </source>
</evidence>
<dbReference type="EMBL" id="QPKB01000003">
    <property type="protein sequence ID" value="RWR81261.1"/>
    <property type="molecule type" value="Genomic_DNA"/>
</dbReference>
<sequence>MGNALRFLCGNCGKPTVKEEQAGTESLGPHGVTADTVGVSALAQDLFHFENTSEVPEGLNQHVGPSRKAQARWYGKLLNAWKESKPPPKTPEEAARLIIKTLHQHQQADVEGLLAFYGLPLPDALIELETSDAQLWAEGVKFEFQTLPVDVKLVGDGDSFTVYVDTADPMVSASVPTEIHEAAIERSNARAVKNYDKADKLQKKMVDAGYRVINGPNNEEILAQKYRIRLRGIDAPESLMDFGKQAKEELAKLLQGKCLKVHAYGEDRYGRCVADVYCNGIFVQEYMLKKGLAWHYIAYDRRPELASWERDARAASIGLWALPNPQKPWDWRKDQRNNAPMETRVF</sequence>
<evidence type="ECO:0000256" key="2">
    <source>
        <dbReference type="ARBA" id="ARBA00022759"/>
    </source>
</evidence>
<dbReference type="PANTHER" id="PTHR12302">
    <property type="entry name" value="EBNA2 BINDING PROTEIN P100"/>
    <property type="match status" value="1"/>
</dbReference>
<dbReference type="PROSITE" id="PS50830">
    <property type="entry name" value="TNASE_3"/>
    <property type="match status" value="1"/>
</dbReference>
<dbReference type="SMART" id="SM00318">
    <property type="entry name" value="SNc"/>
    <property type="match status" value="1"/>
</dbReference>
<dbReference type="InterPro" id="IPR016071">
    <property type="entry name" value="Staphylococal_nuclease_OB-fold"/>
</dbReference>
<dbReference type="GO" id="GO:0016787">
    <property type="term" value="F:hydrolase activity"/>
    <property type="evidence" value="ECO:0007669"/>
    <property type="project" value="UniProtKB-KW"/>
</dbReference>
<gene>
    <name evidence="5" type="ORF">CKAN_00993700</name>
</gene>
<dbReference type="InterPro" id="IPR035437">
    <property type="entry name" value="SNase_OB-fold_sf"/>
</dbReference>
<protein>
    <submittedName>
        <fullName evidence="5">Ca2+-dependent nuclease family protein</fullName>
    </submittedName>
</protein>